<dbReference type="Proteomes" id="UP000249008">
    <property type="component" value="Chromosome 1"/>
</dbReference>
<evidence type="ECO:0000313" key="2">
    <source>
        <dbReference type="Proteomes" id="UP000249008"/>
    </source>
</evidence>
<organism evidence="1 2">
    <name type="scientific">Fusobacterium ulcerans</name>
    <dbReference type="NCBI Taxonomy" id="861"/>
    <lineage>
        <taxon>Bacteria</taxon>
        <taxon>Fusobacteriati</taxon>
        <taxon>Fusobacteriota</taxon>
        <taxon>Fusobacteriia</taxon>
        <taxon>Fusobacteriales</taxon>
        <taxon>Fusobacteriaceae</taxon>
        <taxon>Fusobacterium</taxon>
    </lineage>
</organism>
<dbReference type="AlphaFoldDB" id="A0AAX2JC12"/>
<dbReference type="GeneID" id="78456263"/>
<dbReference type="RefSeq" id="WP_005980021.1">
    <property type="nucleotide sequence ID" value="NZ_CABKNW010000004.1"/>
</dbReference>
<gene>
    <name evidence="1" type="ORF">NCTC12112_01710</name>
</gene>
<sequence>MEKSTRGILLEFVKKINENAEIGQLEKSVANTLNYLMENVKDDKARKKLIEMENNILKYSDLVKYQYFDYGVFAAVIGEEIDLNWEPQGMISLLNVRTI</sequence>
<proteinExistence type="predicted"/>
<name>A0AAX2JC12_9FUSO</name>
<evidence type="ECO:0000313" key="1">
    <source>
        <dbReference type="EMBL" id="SQJ03947.1"/>
    </source>
</evidence>
<reference evidence="1 2" key="1">
    <citation type="submission" date="2018-06" db="EMBL/GenBank/DDBJ databases">
        <authorList>
            <consortium name="Pathogen Informatics"/>
            <person name="Doyle S."/>
        </authorList>
    </citation>
    <scope>NUCLEOTIDE SEQUENCE [LARGE SCALE GENOMIC DNA]</scope>
    <source>
        <strain evidence="1 2">NCTC12112</strain>
    </source>
</reference>
<dbReference type="EMBL" id="LS483487">
    <property type="protein sequence ID" value="SQJ03947.1"/>
    <property type="molecule type" value="Genomic_DNA"/>
</dbReference>
<protein>
    <submittedName>
        <fullName evidence="1">Uncharacterized protein</fullName>
    </submittedName>
</protein>
<accession>A0AAX2JC12</accession>
<dbReference type="KEGG" id="ful:C4N20_15655"/>